<organism evidence="14 15">
    <name type="scientific">Pseudohalioglobus sediminis</name>
    <dbReference type="NCBI Taxonomy" id="2606449"/>
    <lineage>
        <taxon>Bacteria</taxon>
        <taxon>Pseudomonadati</taxon>
        <taxon>Pseudomonadota</taxon>
        <taxon>Gammaproteobacteria</taxon>
        <taxon>Cellvibrionales</taxon>
        <taxon>Halieaceae</taxon>
        <taxon>Pseudohalioglobus</taxon>
    </lineage>
</organism>
<comment type="catalytic activity">
    <reaction evidence="10 11">
        <text>tRNA(His) + L-histidine + ATP = L-histidyl-tRNA(His) + AMP + diphosphate + H(+)</text>
        <dbReference type="Rhea" id="RHEA:17313"/>
        <dbReference type="Rhea" id="RHEA-COMP:9665"/>
        <dbReference type="Rhea" id="RHEA-COMP:9689"/>
        <dbReference type="ChEBI" id="CHEBI:15378"/>
        <dbReference type="ChEBI" id="CHEBI:30616"/>
        <dbReference type="ChEBI" id="CHEBI:33019"/>
        <dbReference type="ChEBI" id="CHEBI:57595"/>
        <dbReference type="ChEBI" id="CHEBI:78442"/>
        <dbReference type="ChEBI" id="CHEBI:78527"/>
        <dbReference type="ChEBI" id="CHEBI:456215"/>
        <dbReference type="EC" id="6.1.1.21"/>
    </reaction>
</comment>
<dbReference type="PROSITE" id="PS50862">
    <property type="entry name" value="AA_TRNA_LIGASE_II"/>
    <property type="match status" value="1"/>
</dbReference>
<dbReference type="RefSeq" id="WP_149609849.1">
    <property type="nucleotide sequence ID" value="NZ_VTUX01000001.1"/>
</dbReference>
<dbReference type="CDD" id="cd00773">
    <property type="entry name" value="HisRS-like_core"/>
    <property type="match status" value="1"/>
</dbReference>
<evidence type="ECO:0000256" key="4">
    <source>
        <dbReference type="ARBA" id="ARBA00022490"/>
    </source>
</evidence>
<evidence type="ECO:0000256" key="3">
    <source>
        <dbReference type="ARBA" id="ARBA00011738"/>
    </source>
</evidence>
<evidence type="ECO:0000256" key="7">
    <source>
        <dbReference type="ARBA" id="ARBA00022840"/>
    </source>
</evidence>
<dbReference type="SUPFAM" id="SSF55681">
    <property type="entry name" value="Class II aaRS and biotin synthetases"/>
    <property type="match status" value="1"/>
</dbReference>
<gene>
    <name evidence="11 14" type="primary">hisS</name>
    <name evidence="14" type="ORF">F0M18_02820</name>
</gene>
<evidence type="ECO:0000256" key="11">
    <source>
        <dbReference type="HAMAP-Rule" id="MF_00127"/>
    </source>
</evidence>
<evidence type="ECO:0000256" key="10">
    <source>
        <dbReference type="ARBA" id="ARBA00047639"/>
    </source>
</evidence>
<dbReference type="NCBIfam" id="TIGR00442">
    <property type="entry name" value="hisS"/>
    <property type="match status" value="1"/>
</dbReference>
<dbReference type="InterPro" id="IPR006195">
    <property type="entry name" value="aa-tRNA-synth_II"/>
</dbReference>
<keyword evidence="8 11" id="KW-0648">Protein biosynthesis</keyword>
<name>A0A5B0X4Q6_9GAMM</name>
<dbReference type="InterPro" id="IPR045864">
    <property type="entry name" value="aa-tRNA-synth_II/BPL/LPL"/>
</dbReference>
<feature type="binding site" evidence="12">
    <location>
        <position position="125"/>
    </location>
    <ligand>
        <name>L-histidine</name>
        <dbReference type="ChEBI" id="CHEBI:57595"/>
    </ligand>
</feature>
<dbReference type="Gene3D" id="3.30.930.10">
    <property type="entry name" value="Bira Bifunctional Protein, Domain 2"/>
    <property type="match status" value="1"/>
</dbReference>
<evidence type="ECO:0000259" key="13">
    <source>
        <dbReference type="PROSITE" id="PS50862"/>
    </source>
</evidence>
<feature type="binding site" evidence="12">
    <location>
        <position position="111"/>
    </location>
    <ligand>
        <name>L-histidine</name>
        <dbReference type="ChEBI" id="CHEBI:57595"/>
    </ligand>
</feature>
<dbReference type="CDD" id="cd00859">
    <property type="entry name" value="HisRS_anticodon"/>
    <property type="match status" value="1"/>
</dbReference>
<feature type="binding site" evidence="12">
    <location>
        <position position="257"/>
    </location>
    <ligand>
        <name>L-histidine</name>
        <dbReference type="ChEBI" id="CHEBI:57595"/>
    </ligand>
</feature>
<comment type="subcellular location">
    <subcellularLocation>
        <location evidence="1 11">Cytoplasm</location>
    </subcellularLocation>
</comment>
<evidence type="ECO:0000256" key="12">
    <source>
        <dbReference type="PIRSR" id="PIRSR001549-1"/>
    </source>
</evidence>
<dbReference type="GO" id="GO:0005737">
    <property type="term" value="C:cytoplasm"/>
    <property type="evidence" value="ECO:0007669"/>
    <property type="project" value="UniProtKB-SubCell"/>
</dbReference>
<feature type="binding site" evidence="12">
    <location>
        <position position="129"/>
    </location>
    <ligand>
        <name>L-histidine</name>
        <dbReference type="ChEBI" id="CHEBI:57595"/>
    </ligand>
</feature>
<dbReference type="GO" id="GO:0004821">
    <property type="term" value="F:histidine-tRNA ligase activity"/>
    <property type="evidence" value="ECO:0007669"/>
    <property type="project" value="UniProtKB-UniRule"/>
</dbReference>
<keyword evidence="6 11" id="KW-0547">Nucleotide-binding</keyword>
<proteinExistence type="inferred from homology"/>
<comment type="caution">
    <text evidence="14">The sequence shown here is derived from an EMBL/GenBank/DDBJ whole genome shotgun (WGS) entry which is preliminary data.</text>
</comment>
<dbReference type="PIRSF" id="PIRSF001549">
    <property type="entry name" value="His-tRNA_synth"/>
    <property type="match status" value="1"/>
</dbReference>
<keyword evidence="4 11" id="KW-0963">Cytoplasm</keyword>
<dbReference type="InterPro" id="IPR033656">
    <property type="entry name" value="HisRS_anticodon"/>
</dbReference>
<dbReference type="InterPro" id="IPR036621">
    <property type="entry name" value="Anticodon-bd_dom_sf"/>
</dbReference>
<reference evidence="14 15" key="1">
    <citation type="submission" date="2019-09" db="EMBL/GenBank/DDBJ databases">
        <authorList>
            <person name="Chen X.-Y."/>
        </authorList>
    </citation>
    <scope>NUCLEOTIDE SEQUENCE [LARGE SCALE GENOMIC DNA]</scope>
    <source>
        <strain evidence="14 15">NY5</strain>
    </source>
</reference>
<dbReference type="InterPro" id="IPR004516">
    <property type="entry name" value="HisRS/HisZ"/>
</dbReference>
<dbReference type="InterPro" id="IPR041715">
    <property type="entry name" value="HisRS-like_core"/>
</dbReference>
<evidence type="ECO:0000256" key="5">
    <source>
        <dbReference type="ARBA" id="ARBA00022598"/>
    </source>
</evidence>
<dbReference type="EC" id="6.1.1.21" evidence="11"/>
<evidence type="ECO:0000256" key="6">
    <source>
        <dbReference type="ARBA" id="ARBA00022741"/>
    </source>
</evidence>
<evidence type="ECO:0000313" key="14">
    <source>
        <dbReference type="EMBL" id="KAA1194380.1"/>
    </source>
</evidence>
<dbReference type="FunFam" id="3.30.930.10:FF:000005">
    <property type="entry name" value="Histidine--tRNA ligase"/>
    <property type="match status" value="1"/>
</dbReference>
<evidence type="ECO:0000256" key="9">
    <source>
        <dbReference type="ARBA" id="ARBA00023146"/>
    </source>
</evidence>
<dbReference type="HAMAP" id="MF_00127">
    <property type="entry name" value="His_tRNA_synth"/>
    <property type="match status" value="1"/>
</dbReference>
<dbReference type="PANTHER" id="PTHR43707:SF1">
    <property type="entry name" value="HISTIDINE--TRNA LIGASE, MITOCHONDRIAL-RELATED"/>
    <property type="match status" value="1"/>
</dbReference>
<dbReference type="SUPFAM" id="SSF52954">
    <property type="entry name" value="Class II aaRS ABD-related"/>
    <property type="match status" value="1"/>
</dbReference>
<keyword evidence="5 11" id="KW-0436">Ligase</keyword>
<dbReference type="PANTHER" id="PTHR43707">
    <property type="entry name" value="HISTIDYL-TRNA SYNTHETASE"/>
    <property type="match status" value="1"/>
</dbReference>
<dbReference type="EMBL" id="VTUX01000001">
    <property type="protein sequence ID" value="KAA1194380.1"/>
    <property type="molecule type" value="Genomic_DNA"/>
</dbReference>
<keyword evidence="7 11" id="KW-0067">ATP-binding</keyword>
<dbReference type="Pfam" id="PF03129">
    <property type="entry name" value="HGTP_anticodon"/>
    <property type="match status" value="1"/>
</dbReference>
<keyword evidence="9 11" id="KW-0030">Aminoacyl-tRNA synthetase</keyword>
<dbReference type="InterPro" id="IPR004154">
    <property type="entry name" value="Anticodon-bd"/>
</dbReference>
<dbReference type="Gene3D" id="3.40.50.800">
    <property type="entry name" value="Anticodon-binding domain"/>
    <property type="match status" value="1"/>
</dbReference>
<dbReference type="InterPro" id="IPR015807">
    <property type="entry name" value="His-tRNA-ligase"/>
</dbReference>
<feature type="binding site" evidence="12">
    <location>
        <begin position="261"/>
        <end position="262"/>
    </location>
    <ligand>
        <name>L-histidine</name>
        <dbReference type="ChEBI" id="CHEBI:57595"/>
    </ligand>
</feature>
<dbReference type="GO" id="GO:0006427">
    <property type="term" value="P:histidyl-tRNA aminoacylation"/>
    <property type="evidence" value="ECO:0007669"/>
    <property type="project" value="UniProtKB-UniRule"/>
</dbReference>
<keyword evidence="15" id="KW-1185">Reference proteome</keyword>
<sequence length="430" mass="47429">MSNIRAIRGMNDLLPDETTIWQSVETAVRELVASYGYAEIRMPIVEHTELFKRSIGEVTDIVEKEMYTFDDRNGESMTLRPEGTAGCVRAAIQNGLLTTSRRLWYAGPMFRYERPQKGRQRQFHQVGVEAFGVATPDMDAEVILLSARLWRQLGVADSVELQLNSIGSLEARAAYRDALVAYLQQHHEALDEDSQRRLQSNPLRILDSKNPETQALLNGAPALGDYLDEESRSDYARLKELLDAAGVAYTENPRLVRGLDYYNKTVFEWVTDRLGAQGTVCAGGRYDGLVAQLGGKPVPAIGFAMGMERLVLLLEACDRLPLTEPEADIYVVSFGAPAQRVAMAASERLRDTFAGLRIVQHNGGGSFKSQMKKADKSGARFALIWGEDEVAAGTVTLKALRSEDEQQPAQQSVASEALADTLRALLATGN</sequence>
<dbReference type="Proteomes" id="UP000323708">
    <property type="component" value="Unassembled WGS sequence"/>
</dbReference>
<evidence type="ECO:0000256" key="1">
    <source>
        <dbReference type="ARBA" id="ARBA00004496"/>
    </source>
</evidence>
<evidence type="ECO:0000313" key="15">
    <source>
        <dbReference type="Proteomes" id="UP000323708"/>
    </source>
</evidence>
<evidence type="ECO:0000256" key="8">
    <source>
        <dbReference type="ARBA" id="ARBA00022917"/>
    </source>
</evidence>
<accession>A0A5B0X4Q6</accession>
<comment type="subunit">
    <text evidence="3 11">Homodimer.</text>
</comment>
<dbReference type="GO" id="GO:0005524">
    <property type="term" value="F:ATP binding"/>
    <property type="evidence" value="ECO:0007669"/>
    <property type="project" value="UniProtKB-UniRule"/>
</dbReference>
<feature type="domain" description="Aminoacyl-transfer RNA synthetases class-II family profile" evidence="13">
    <location>
        <begin position="1"/>
        <end position="325"/>
    </location>
</feature>
<evidence type="ECO:0000256" key="2">
    <source>
        <dbReference type="ARBA" id="ARBA00008226"/>
    </source>
</evidence>
<comment type="similarity">
    <text evidence="2 11">Belongs to the class-II aminoacyl-tRNA synthetase family.</text>
</comment>
<protein>
    <recommendedName>
        <fullName evidence="11">Histidine--tRNA ligase</fullName>
        <ecNumber evidence="11">6.1.1.21</ecNumber>
    </recommendedName>
    <alternativeName>
        <fullName evidence="11">Histidyl-tRNA synthetase</fullName>
        <shortName evidence="11">HisRS</shortName>
    </alternativeName>
</protein>
<feature type="binding site" evidence="12">
    <location>
        <begin position="82"/>
        <end position="84"/>
    </location>
    <ligand>
        <name>L-histidine</name>
        <dbReference type="ChEBI" id="CHEBI:57595"/>
    </ligand>
</feature>
<dbReference type="AlphaFoldDB" id="A0A5B0X4Q6"/>
<dbReference type="Pfam" id="PF13393">
    <property type="entry name" value="tRNA-synt_His"/>
    <property type="match status" value="1"/>
</dbReference>